<sequence>MFSALSCSTSLISSSIEENSYSSELEQEITHEFKNNFKARTQKQSILILIGGFQGSGKSSLITRIKEIYDTNVISTDSIRQSLFDRGIKVSSDFSKYVSNISDNLVKKSLKINSNIILDANSHSRRIAEMGKLLRENNSHYSTVKIFLNASEATLRERIKTRKPISGCYQGTESDLEAALSSTKIDFEDYDLIVDTDKLSQSNVFELVNDFIFSYFRQ</sequence>
<name>A0A0U5JGB2_9BACT</name>
<evidence type="ECO:0000313" key="2">
    <source>
        <dbReference type="Proteomes" id="UP000069902"/>
    </source>
</evidence>
<dbReference type="Gene3D" id="3.40.50.300">
    <property type="entry name" value="P-loop containing nucleotide triphosphate hydrolases"/>
    <property type="match status" value="1"/>
</dbReference>
<evidence type="ECO:0000313" key="1">
    <source>
        <dbReference type="EMBL" id="CUI16949.1"/>
    </source>
</evidence>
<reference evidence="2" key="1">
    <citation type="submission" date="2015-09" db="EMBL/GenBank/DDBJ databases">
        <authorList>
            <person name="Bertelli C."/>
        </authorList>
    </citation>
    <scope>NUCLEOTIDE SEQUENCE [LARGE SCALE GENOMIC DNA]</scope>
    <source>
        <strain evidence="2">KNic</strain>
    </source>
</reference>
<dbReference type="RefSeq" id="WP_032125681.1">
    <property type="nucleotide sequence ID" value="NZ_LN879502.1"/>
</dbReference>
<protein>
    <recommendedName>
        <fullName evidence="3">UDP-N-acetylglucosamine kinase</fullName>
    </recommendedName>
</protein>
<dbReference type="PATRIC" id="fig|389348.3.peg.1493"/>
<dbReference type="InterPro" id="IPR027417">
    <property type="entry name" value="P-loop_NTPase"/>
</dbReference>
<keyword evidence="2" id="KW-1185">Reference proteome</keyword>
<dbReference type="AlphaFoldDB" id="A0A0U5JGB2"/>
<dbReference type="Pfam" id="PF13671">
    <property type="entry name" value="AAA_33"/>
    <property type="match status" value="1"/>
</dbReference>
<dbReference type="SUPFAM" id="SSF52540">
    <property type="entry name" value="P-loop containing nucleoside triphosphate hydrolases"/>
    <property type="match status" value="1"/>
</dbReference>
<dbReference type="Proteomes" id="UP000069902">
    <property type="component" value="Chromosome cPNK"/>
</dbReference>
<evidence type="ECO:0008006" key="3">
    <source>
        <dbReference type="Google" id="ProtNLM"/>
    </source>
</evidence>
<proteinExistence type="predicted"/>
<accession>A0A0U5JGB2</accession>
<gene>
    <name evidence="1" type="ORF">PNK_1332</name>
</gene>
<dbReference type="InParanoid" id="A0A0U5JGB2"/>
<organism evidence="1 2">
    <name type="scientific">Candidatus Protochlamydia naegleriophila</name>
    <dbReference type="NCBI Taxonomy" id="389348"/>
    <lineage>
        <taxon>Bacteria</taxon>
        <taxon>Pseudomonadati</taxon>
        <taxon>Chlamydiota</taxon>
        <taxon>Chlamydiia</taxon>
        <taxon>Parachlamydiales</taxon>
        <taxon>Parachlamydiaceae</taxon>
        <taxon>Candidatus Protochlamydia</taxon>
    </lineage>
</organism>
<dbReference type="KEGG" id="pnl:PNK_1332"/>
<dbReference type="EMBL" id="LN879502">
    <property type="protein sequence ID" value="CUI16949.1"/>
    <property type="molecule type" value="Genomic_DNA"/>
</dbReference>